<dbReference type="InterPro" id="IPR018076">
    <property type="entry name" value="T2SS_GspF_dom"/>
</dbReference>
<protein>
    <recommendedName>
        <fullName evidence="8">Type II secretion system protein GspF domain-containing protein</fullName>
    </recommendedName>
</protein>
<dbReference type="Proteomes" id="UP000464378">
    <property type="component" value="Chromosome"/>
</dbReference>
<dbReference type="EMBL" id="LR586016">
    <property type="protein sequence ID" value="VIP00628.1"/>
    <property type="molecule type" value="Genomic_DNA"/>
</dbReference>
<reference evidence="9" key="1">
    <citation type="submission" date="2019-04" db="EMBL/GenBank/DDBJ databases">
        <authorList>
            <consortium name="Science for Life Laboratories"/>
        </authorList>
    </citation>
    <scope>NUCLEOTIDE SEQUENCE</scope>
    <source>
        <strain evidence="9">MBLW1</strain>
    </source>
</reference>
<evidence type="ECO:0000256" key="2">
    <source>
        <dbReference type="ARBA" id="ARBA00005745"/>
    </source>
</evidence>
<dbReference type="InterPro" id="IPR003004">
    <property type="entry name" value="GspF/PilC"/>
</dbReference>
<dbReference type="KEGG" id="tim:GMBLW1_33320"/>
<sequence>MGVSSIASLSAVQQWCRAFRHGLGAGVSLTRILSQQAEKGPAKLRPIAARLLPRIDAGESLTDALAPEKQAFPPMFLDLISIGEQTGHLPEIARELEEYFQLQVQLRRNFYQKITWPVFQFVAAIGIIAGLYVILGIIAESNQSQPMDPLGLGVTGIPGAILFLSFVGGGIAALVAGYWLLTRGMRGRVWLEQTLLRIPGVGPCLEAIALQRFCLAMHLTLNTGIRVDQALRRSLRASGNAVFQSQEETLAKGVRKGNPLTKVLSKAAGFPPEFVDIVQVGEESGDLPEVLQRQSEHYREEATRRLTGLTQSASFGVWLFVAILMIVAIFRMANLYLGALGQFAG</sequence>
<comment type="similarity">
    <text evidence="2">Belongs to the GSP F family.</text>
</comment>
<feature type="domain" description="Type II secretion system protein GspF" evidence="8">
    <location>
        <begin position="15"/>
        <end position="135"/>
    </location>
</feature>
<evidence type="ECO:0000256" key="1">
    <source>
        <dbReference type="ARBA" id="ARBA00004651"/>
    </source>
</evidence>
<name>A0A6C2YGK4_9BACT</name>
<evidence type="ECO:0000313" key="10">
    <source>
        <dbReference type="Proteomes" id="UP000464378"/>
    </source>
</evidence>
<dbReference type="InterPro" id="IPR042094">
    <property type="entry name" value="T2SS_GspF_sf"/>
</dbReference>
<proteinExistence type="inferred from homology"/>
<dbReference type="InParanoid" id="A0A6C2YGK4"/>
<comment type="subcellular location">
    <subcellularLocation>
        <location evidence="1">Cell membrane</location>
        <topology evidence="1">Multi-pass membrane protein</topology>
    </subcellularLocation>
</comment>
<keyword evidence="5 7" id="KW-1133">Transmembrane helix</keyword>
<evidence type="ECO:0000256" key="3">
    <source>
        <dbReference type="ARBA" id="ARBA00022475"/>
    </source>
</evidence>
<dbReference type="AlphaFoldDB" id="A0A6C2YGK4"/>
<gene>
    <name evidence="9" type="ORF">GMBLW1_33320</name>
</gene>
<evidence type="ECO:0000256" key="5">
    <source>
        <dbReference type="ARBA" id="ARBA00022989"/>
    </source>
</evidence>
<evidence type="ECO:0000256" key="4">
    <source>
        <dbReference type="ARBA" id="ARBA00022692"/>
    </source>
</evidence>
<evidence type="ECO:0000259" key="8">
    <source>
        <dbReference type="Pfam" id="PF00482"/>
    </source>
</evidence>
<feature type="transmembrane region" description="Helical" evidence="7">
    <location>
        <begin position="159"/>
        <end position="181"/>
    </location>
</feature>
<keyword evidence="10" id="KW-1185">Reference proteome</keyword>
<evidence type="ECO:0000256" key="7">
    <source>
        <dbReference type="SAM" id="Phobius"/>
    </source>
</evidence>
<evidence type="ECO:0000313" key="9">
    <source>
        <dbReference type="EMBL" id="VIP00628.1"/>
    </source>
</evidence>
<dbReference type="PANTHER" id="PTHR30012">
    <property type="entry name" value="GENERAL SECRETION PATHWAY PROTEIN"/>
    <property type="match status" value="1"/>
</dbReference>
<dbReference type="Pfam" id="PF00482">
    <property type="entry name" value="T2SSF"/>
    <property type="match status" value="2"/>
</dbReference>
<dbReference type="EMBL" id="LR593887">
    <property type="protein sequence ID" value="VTR96674.1"/>
    <property type="molecule type" value="Genomic_DNA"/>
</dbReference>
<accession>A0A6C2YGK4</accession>
<feature type="transmembrane region" description="Helical" evidence="7">
    <location>
        <begin position="315"/>
        <end position="337"/>
    </location>
</feature>
<evidence type="ECO:0000256" key="6">
    <source>
        <dbReference type="ARBA" id="ARBA00023136"/>
    </source>
</evidence>
<keyword evidence="6 7" id="KW-0472">Membrane</keyword>
<keyword evidence="3" id="KW-1003">Cell membrane</keyword>
<feature type="transmembrane region" description="Helical" evidence="7">
    <location>
        <begin position="116"/>
        <end position="139"/>
    </location>
</feature>
<feature type="domain" description="Type II secretion system protein GspF" evidence="8">
    <location>
        <begin position="213"/>
        <end position="330"/>
    </location>
</feature>
<organism evidence="9">
    <name type="scientific">Tuwongella immobilis</name>
    <dbReference type="NCBI Taxonomy" id="692036"/>
    <lineage>
        <taxon>Bacteria</taxon>
        <taxon>Pseudomonadati</taxon>
        <taxon>Planctomycetota</taxon>
        <taxon>Planctomycetia</taxon>
        <taxon>Gemmatales</taxon>
        <taxon>Gemmataceae</taxon>
        <taxon>Tuwongella</taxon>
    </lineage>
</organism>
<dbReference type="GO" id="GO:0005886">
    <property type="term" value="C:plasma membrane"/>
    <property type="evidence" value="ECO:0007669"/>
    <property type="project" value="UniProtKB-SubCell"/>
</dbReference>
<dbReference type="RefSeq" id="WP_162655831.1">
    <property type="nucleotide sequence ID" value="NZ_LR593887.1"/>
</dbReference>
<dbReference type="PANTHER" id="PTHR30012:SF0">
    <property type="entry name" value="TYPE II SECRETION SYSTEM PROTEIN F-RELATED"/>
    <property type="match status" value="1"/>
</dbReference>
<dbReference type="Gene3D" id="1.20.81.30">
    <property type="entry name" value="Type II secretion system (T2SS), domain F"/>
    <property type="match status" value="2"/>
</dbReference>
<keyword evidence="4 7" id="KW-0812">Transmembrane</keyword>